<feature type="transmembrane region" description="Helical" evidence="1">
    <location>
        <begin position="56"/>
        <end position="76"/>
    </location>
</feature>
<accession>A0A2K1KVJ7</accession>
<dbReference type="EMBL" id="ABEU02000003">
    <property type="protein sequence ID" value="PNR57799.1"/>
    <property type="molecule type" value="Genomic_DNA"/>
</dbReference>
<keyword evidence="1" id="KW-0472">Membrane</keyword>
<gene>
    <name evidence="2" type="ORF">PHYPA_004793</name>
</gene>
<reference evidence="3" key="3">
    <citation type="submission" date="2020-12" db="UniProtKB">
        <authorList>
            <consortium name="EnsemblPlants"/>
        </authorList>
    </citation>
    <scope>IDENTIFICATION</scope>
</reference>
<keyword evidence="1" id="KW-1133">Transmembrane helix</keyword>
<evidence type="ECO:0000313" key="4">
    <source>
        <dbReference type="Proteomes" id="UP000006727"/>
    </source>
</evidence>
<reference evidence="2 4" key="2">
    <citation type="journal article" date="2018" name="Plant J.">
        <title>The Physcomitrella patens chromosome-scale assembly reveals moss genome structure and evolution.</title>
        <authorList>
            <person name="Lang D."/>
            <person name="Ullrich K.K."/>
            <person name="Murat F."/>
            <person name="Fuchs J."/>
            <person name="Jenkins J."/>
            <person name="Haas F.B."/>
            <person name="Piednoel M."/>
            <person name="Gundlach H."/>
            <person name="Van Bel M."/>
            <person name="Meyberg R."/>
            <person name="Vives C."/>
            <person name="Morata J."/>
            <person name="Symeonidi A."/>
            <person name="Hiss M."/>
            <person name="Muchero W."/>
            <person name="Kamisugi Y."/>
            <person name="Saleh O."/>
            <person name="Blanc G."/>
            <person name="Decker E.L."/>
            <person name="van Gessel N."/>
            <person name="Grimwood J."/>
            <person name="Hayes R.D."/>
            <person name="Graham S.W."/>
            <person name="Gunter L.E."/>
            <person name="McDaniel S.F."/>
            <person name="Hoernstein S.N.W."/>
            <person name="Larsson A."/>
            <person name="Li F.W."/>
            <person name="Perroud P.F."/>
            <person name="Phillips J."/>
            <person name="Ranjan P."/>
            <person name="Rokshar D.S."/>
            <person name="Rothfels C.J."/>
            <person name="Schneider L."/>
            <person name="Shu S."/>
            <person name="Stevenson D.W."/>
            <person name="Thummler F."/>
            <person name="Tillich M."/>
            <person name="Villarreal Aguilar J.C."/>
            <person name="Widiez T."/>
            <person name="Wong G.K."/>
            <person name="Wymore A."/>
            <person name="Zhang Y."/>
            <person name="Zimmer A.D."/>
            <person name="Quatrano R.S."/>
            <person name="Mayer K.F.X."/>
            <person name="Goodstein D."/>
            <person name="Casacuberta J.M."/>
            <person name="Vandepoele K."/>
            <person name="Reski R."/>
            <person name="Cuming A.C."/>
            <person name="Tuskan G.A."/>
            <person name="Maumus F."/>
            <person name="Salse J."/>
            <person name="Schmutz J."/>
            <person name="Rensing S.A."/>
        </authorList>
    </citation>
    <scope>NUCLEOTIDE SEQUENCE [LARGE SCALE GENOMIC DNA]</scope>
    <source>
        <strain evidence="3 4">cv. Gransden 2004</strain>
    </source>
</reference>
<name>A0A2K1KVJ7_PHYPA</name>
<dbReference type="Gramene" id="Pp3c3_22191V3.1">
    <property type="protein sequence ID" value="Pp3c3_22191V3.1"/>
    <property type="gene ID" value="Pp3c3_22191"/>
</dbReference>
<organism evidence="2">
    <name type="scientific">Physcomitrium patens</name>
    <name type="common">Spreading-leaved earth moss</name>
    <name type="synonym">Physcomitrella patens</name>
    <dbReference type="NCBI Taxonomy" id="3218"/>
    <lineage>
        <taxon>Eukaryota</taxon>
        <taxon>Viridiplantae</taxon>
        <taxon>Streptophyta</taxon>
        <taxon>Embryophyta</taxon>
        <taxon>Bryophyta</taxon>
        <taxon>Bryophytina</taxon>
        <taxon>Bryopsida</taxon>
        <taxon>Funariidae</taxon>
        <taxon>Funariales</taxon>
        <taxon>Funariaceae</taxon>
        <taxon>Physcomitrium</taxon>
    </lineage>
</organism>
<keyword evidence="4" id="KW-1185">Reference proteome</keyword>
<proteinExistence type="predicted"/>
<protein>
    <submittedName>
        <fullName evidence="2 3">Uncharacterized protein</fullName>
    </submittedName>
</protein>
<reference evidence="2 4" key="1">
    <citation type="journal article" date="2008" name="Science">
        <title>The Physcomitrella genome reveals evolutionary insights into the conquest of land by plants.</title>
        <authorList>
            <person name="Rensing S."/>
            <person name="Lang D."/>
            <person name="Zimmer A."/>
            <person name="Terry A."/>
            <person name="Salamov A."/>
            <person name="Shapiro H."/>
            <person name="Nishiyama T."/>
            <person name="Perroud P.-F."/>
            <person name="Lindquist E."/>
            <person name="Kamisugi Y."/>
            <person name="Tanahashi T."/>
            <person name="Sakakibara K."/>
            <person name="Fujita T."/>
            <person name="Oishi K."/>
            <person name="Shin-I T."/>
            <person name="Kuroki Y."/>
            <person name="Toyoda A."/>
            <person name="Suzuki Y."/>
            <person name="Hashimoto A."/>
            <person name="Yamaguchi K."/>
            <person name="Sugano A."/>
            <person name="Kohara Y."/>
            <person name="Fujiyama A."/>
            <person name="Anterola A."/>
            <person name="Aoki S."/>
            <person name="Ashton N."/>
            <person name="Barbazuk W.B."/>
            <person name="Barker E."/>
            <person name="Bennetzen J."/>
            <person name="Bezanilla M."/>
            <person name="Blankenship R."/>
            <person name="Cho S.H."/>
            <person name="Dutcher S."/>
            <person name="Estelle M."/>
            <person name="Fawcett J.A."/>
            <person name="Gundlach H."/>
            <person name="Hanada K."/>
            <person name="Heyl A."/>
            <person name="Hicks K.A."/>
            <person name="Hugh J."/>
            <person name="Lohr M."/>
            <person name="Mayer K."/>
            <person name="Melkozernov A."/>
            <person name="Murata T."/>
            <person name="Nelson D."/>
            <person name="Pils B."/>
            <person name="Prigge M."/>
            <person name="Reiss B."/>
            <person name="Renner T."/>
            <person name="Rombauts S."/>
            <person name="Rushton P."/>
            <person name="Sanderfoot A."/>
            <person name="Schween G."/>
            <person name="Shiu S.-H."/>
            <person name="Stueber K."/>
            <person name="Theodoulou F.L."/>
            <person name="Tu H."/>
            <person name="Van de Peer Y."/>
            <person name="Verrier P.J."/>
            <person name="Waters E."/>
            <person name="Wood A."/>
            <person name="Yang L."/>
            <person name="Cove D."/>
            <person name="Cuming A."/>
            <person name="Hasebe M."/>
            <person name="Lucas S."/>
            <person name="Mishler D.B."/>
            <person name="Reski R."/>
            <person name="Grigoriev I."/>
            <person name="Quatrano R.S."/>
            <person name="Boore J.L."/>
        </authorList>
    </citation>
    <scope>NUCLEOTIDE SEQUENCE [LARGE SCALE GENOMIC DNA]</scope>
    <source>
        <strain evidence="3 4">cv. Gransden 2004</strain>
    </source>
</reference>
<evidence type="ECO:0000313" key="3">
    <source>
        <dbReference type="EnsemblPlants" id="Pp3c3_22191V3.1"/>
    </source>
</evidence>
<evidence type="ECO:0000313" key="2">
    <source>
        <dbReference type="EMBL" id="PNR57799.1"/>
    </source>
</evidence>
<dbReference type="InParanoid" id="A0A2K1KVJ7"/>
<keyword evidence="1" id="KW-0812">Transmembrane</keyword>
<dbReference type="AlphaFoldDB" id="A0A2K1KVJ7"/>
<dbReference type="Proteomes" id="UP000006727">
    <property type="component" value="Chromosome 3"/>
</dbReference>
<sequence length="79" mass="9053">MRDQELISLAEVSTMLLTFNAKNPLSNSTTLLRPLPCGNDQLLDVMFECSQYGVTVFTYSLFFFLLFGFFPVCGWVRQE</sequence>
<dbReference type="EnsemblPlants" id="Pp3c3_22191V3.1">
    <property type="protein sequence ID" value="Pp3c3_22191V3.1"/>
    <property type="gene ID" value="Pp3c3_22191"/>
</dbReference>
<evidence type="ECO:0000256" key="1">
    <source>
        <dbReference type="SAM" id="Phobius"/>
    </source>
</evidence>